<evidence type="ECO:0000256" key="1">
    <source>
        <dbReference type="SAM" id="MobiDB-lite"/>
    </source>
</evidence>
<evidence type="ECO:0000313" key="3">
    <source>
        <dbReference type="EMBL" id="KAF6158346.1"/>
    </source>
</evidence>
<keyword evidence="4" id="KW-1185">Reference proteome</keyword>
<dbReference type="InterPro" id="IPR033337">
    <property type="entry name" value="TORTIFOLIA1/SINE1-2"/>
</dbReference>
<comment type="caution">
    <text evidence="3">The sequence shown here is derived from an EMBL/GenBank/DDBJ whole genome shotgun (WGS) entry which is preliminary data.</text>
</comment>
<feature type="compositionally biased region" description="Polar residues" evidence="1">
    <location>
        <begin position="126"/>
        <end position="142"/>
    </location>
</feature>
<proteinExistence type="predicted"/>
<gene>
    <name evidence="3" type="ORF">GIB67_022426</name>
</gene>
<dbReference type="GO" id="GO:0005874">
    <property type="term" value="C:microtubule"/>
    <property type="evidence" value="ECO:0007669"/>
    <property type="project" value="InterPro"/>
</dbReference>
<dbReference type="Proteomes" id="UP000541444">
    <property type="component" value="Unassembled WGS sequence"/>
</dbReference>
<dbReference type="InterPro" id="IPR057600">
    <property type="entry name" value="TORTIFOLIA1/SINE1-2_N"/>
</dbReference>
<feature type="domain" description="TORTIFOLIA1/SINE1-2 N-terminal" evidence="2">
    <location>
        <begin position="2"/>
        <end position="96"/>
    </location>
</feature>
<dbReference type="PANTHER" id="PTHR31355">
    <property type="entry name" value="MICROTUBULE-ASSOCIATED PROTEIN TORTIFOLIA1"/>
    <property type="match status" value="1"/>
</dbReference>
<organism evidence="3 4">
    <name type="scientific">Kingdonia uniflora</name>
    <dbReference type="NCBI Taxonomy" id="39325"/>
    <lineage>
        <taxon>Eukaryota</taxon>
        <taxon>Viridiplantae</taxon>
        <taxon>Streptophyta</taxon>
        <taxon>Embryophyta</taxon>
        <taxon>Tracheophyta</taxon>
        <taxon>Spermatophyta</taxon>
        <taxon>Magnoliopsida</taxon>
        <taxon>Ranunculales</taxon>
        <taxon>Circaeasteraceae</taxon>
        <taxon>Kingdonia</taxon>
    </lineage>
</organism>
<name>A0A7J7MTX7_9MAGN</name>
<dbReference type="Pfam" id="PF24714">
    <property type="entry name" value="TOR1L1_N"/>
    <property type="match status" value="1"/>
</dbReference>
<protein>
    <recommendedName>
        <fullName evidence="2">TORTIFOLIA1/SINE1-2 N-terminal domain-containing protein</fullName>
    </recommendedName>
</protein>
<dbReference type="GO" id="GO:0008017">
    <property type="term" value="F:microtubule binding"/>
    <property type="evidence" value="ECO:0007669"/>
    <property type="project" value="InterPro"/>
</dbReference>
<dbReference type="PANTHER" id="PTHR31355:SF8">
    <property type="entry name" value="TORTIFOLIA1-LIKE PROTEIN 3"/>
    <property type="match status" value="1"/>
</dbReference>
<reference evidence="3 4" key="1">
    <citation type="journal article" date="2020" name="IScience">
        <title>Genome Sequencing of the Endangered Kingdonia uniflora (Circaeasteraceae, Ranunculales) Reveals Potential Mechanisms of Evolutionary Specialization.</title>
        <authorList>
            <person name="Sun Y."/>
            <person name="Deng T."/>
            <person name="Zhang A."/>
            <person name="Moore M.J."/>
            <person name="Landis J.B."/>
            <person name="Lin N."/>
            <person name="Zhang H."/>
            <person name="Zhang X."/>
            <person name="Huang J."/>
            <person name="Zhang X."/>
            <person name="Sun H."/>
            <person name="Wang H."/>
        </authorList>
    </citation>
    <scope>NUCLEOTIDE SEQUENCE [LARGE SCALE GENOMIC DNA]</scope>
    <source>
        <strain evidence="3">TB1705</strain>
        <tissue evidence="3">Leaf</tissue>
    </source>
</reference>
<dbReference type="EMBL" id="JACGCM010001226">
    <property type="protein sequence ID" value="KAF6158346.1"/>
    <property type="molecule type" value="Genomic_DNA"/>
</dbReference>
<accession>A0A7J7MTX7</accession>
<sequence length="362" mass="40156">MKPTLLSLIGSIVESGVVLSESLLKNLVNCMMEFLSSEDWVTREGASEALERLALAKRNVLSEFKSAYLISFEARRFDMVKAVRDAMNRMLEVWKDVPDVSDEVSPLSQSRSYSKENASDGCYPNKKTTVMTFDSPQTNKMRASTARERSSLKSCENKSSLALLRKLDNKKPTTLKFEIGHPHTPPSAEAGDSDLHQKDARASESGDNENNRLKSLKQNVLALTIRHIEIIESTVLVSNTIEEVYANHKNNEDLSLIRTQLGQIENQQSSLLDLLQRFMGSSQTGMQSLETQVHGLELALDEICYDLAISTGRILNADTTRNSCCMILGADFLSSKFWRRTEGAYSASNCASSGNPPSLTAM</sequence>
<dbReference type="OrthoDB" id="1904066at2759"/>
<feature type="region of interest" description="Disordered" evidence="1">
    <location>
        <begin position="102"/>
        <end position="156"/>
    </location>
</feature>
<feature type="region of interest" description="Disordered" evidence="1">
    <location>
        <begin position="175"/>
        <end position="211"/>
    </location>
</feature>
<evidence type="ECO:0000259" key="2">
    <source>
        <dbReference type="Pfam" id="PF24714"/>
    </source>
</evidence>
<feature type="compositionally biased region" description="Basic and acidic residues" evidence="1">
    <location>
        <begin position="193"/>
        <end position="211"/>
    </location>
</feature>
<dbReference type="AlphaFoldDB" id="A0A7J7MTX7"/>
<evidence type="ECO:0000313" key="4">
    <source>
        <dbReference type="Proteomes" id="UP000541444"/>
    </source>
</evidence>